<evidence type="ECO:0000256" key="3">
    <source>
        <dbReference type="ARBA" id="ARBA00023163"/>
    </source>
</evidence>
<name>A0A9Y2ILQ6_9PSEU</name>
<dbReference type="InterPro" id="IPR036388">
    <property type="entry name" value="WH-like_DNA-bd_sf"/>
</dbReference>
<keyword evidence="6" id="KW-1185">Reference proteome</keyword>
<accession>A0A9Y2ILQ6</accession>
<gene>
    <name evidence="5" type="ORF">QRX50_12225</name>
</gene>
<dbReference type="InterPro" id="IPR011991">
    <property type="entry name" value="ArsR-like_HTH"/>
</dbReference>
<protein>
    <submittedName>
        <fullName evidence="5">Helix-turn-helix domain-containing protein</fullName>
    </submittedName>
</protein>
<evidence type="ECO:0000313" key="6">
    <source>
        <dbReference type="Proteomes" id="UP001236014"/>
    </source>
</evidence>
<dbReference type="SMART" id="SM00418">
    <property type="entry name" value="HTH_ARSR"/>
    <property type="match status" value="1"/>
</dbReference>
<dbReference type="PANTHER" id="PTHR33154">
    <property type="entry name" value="TRANSCRIPTIONAL REGULATOR, ARSR FAMILY"/>
    <property type="match status" value="1"/>
</dbReference>
<keyword evidence="1" id="KW-0805">Transcription regulation</keyword>
<reference evidence="5 6" key="1">
    <citation type="submission" date="2023-06" db="EMBL/GenBank/DDBJ databases">
        <authorList>
            <person name="Oyuntsetseg B."/>
            <person name="Kim S.B."/>
        </authorList>
    </citation>
    <scope>NUCLEOTIDE SEQUENCE [LARGE SCALE GENOMIC DNA]</scope>
    <source>
        <strain evidence="5 6">2-15</strain>
    </source>
</reference>
<dbReference type="KEGG" id="acab:QRX50_12225"/>
<dbReference type="PANTHER" id="PTHR33154:SF15">
    <property type="entry name" value="REGULATORY PROTEIN ARSR"/>
    <property type="match status" value="1"/>
</dbReference>
<evidence type="ECO:0000259" key="4">
    <source>
        <dbReference type="SMART" id="SM00418"/>
    </source>
</evidence>
<dbReference type="CDD" id="cd00090">
    <property type="entry name" value="HTH_ARSR"/>
    <property type="match status" value="1"/>
</dbReference>
<dbReference type="EMBL" id="CP127294">
    <property type="protein sequence ID" value="WIX81465.1"/>
    <property type="molecule type" value="Genomic_DNA"/>
</dbReference>
<dbReference type="Pfam" id="PF12840">
    <property type="entry name" value="HTH_20"/>
    <property type="match status" value="1"/>
</dbReference>
<dbReference type="InterPro" id="IPR051081">
    <property type="entry name" value="HTH_MetalResp_TranReg"/>
</dbReference>
<dbReference type="SUPFAM" id="SSF46785">
    <property type="entry name" value="Winged helix' DNA-binding domain"/>
    <property type="match status" value="1"/>
</dbReference>
<keyword evidence="3" id="KW-0804">Transcription</keyword>
<evidence type="ECO:0000256" key="2">
    <source>
        <dbReference type="ARBA" id="ARBA00023125"/>
    </source>
</evidence>
<evidence type="ECO:0000313" key="5">
    <source>
        <dbReference type="EMBL" id="WIX81465.1"/>
    </source>
</evidence>
<feature type="domain" description="HTH arsR-type" evidence="4">
    <location>
        <begin position="26"/>
        <end position="121"/>
    </location>
</feature>
<dbReference type="Gene3D" id="1.10.10.10">
    <property type="entry name" value="Winged helix-like DNA-binding domain superfamily/Winged helix DNA-binding domain"/>
    <property type="match status" value="1"/>
</dbReference>
<dbReference type="GO" id="GO:0003677">
    <property type="term" value="F:DNA binding"/>
    <property type="evidence" value="ECO:0007669"/>
    <property type="project" value="UniProtKB-KW"/>
</dbReference>
<evidence type="ECO:0000256" key="1">
    <source>
        <dbReference type="ARBA" id="ARBA00023015"/>
    </source>
</evidence>
<keyword evidence="2" id="KW-0238">DNA-binding</keyword>
<dbReference type="GO" id="GO:0003700">
    <property type="term" value="F:DNA-binding transcription factor activity"/>
    <property type="evidence" value="ECO:0007669"/>
    <property type="project" value="InterPro"/>
</dbReference>
<dbReference type="AlphaFoldDB" id="A0A9Y2ILQ6"/>
<dbReference type="InterPro" id="IPR036390">
    <property type="entry name" value="WH_DNA-bd_sf"/>
</dbReference>
<sequence length="200" mass="22622">MCVVQLLLWIVSDPDSVDVQQIRDSHVLAAMSHPLRRRLLDLLKLDGPATASVLAERTTSAVGNISHHLKVLAAAGLVEEAPELARDRRERWWRRPSRGLSWSTSDFVGDPVGDAAEVVSLDRQASLSRSWLSDLETEPTHWRDAWFTNETWVRLSPAEVMELSSRILELFAEYTDRPTPDDDAERRPVFLFARGFPAQP</sequence>
<dbReference type="Proteomes" id="UP001236014">
    <property type="component" value="Chromosome"/>
</dbReference>
<organism evidence="5 6">
    <name type="scientific">Amycolatopsis carbonis</name>
    <dbReference type="NCBI Taxonomy" id="715471"/>
    <lineage>
        <taxon>Bacteria</taxon>
        <taxon>Bacillati</taxon>
        <taxon>Actinomycetota</taxon>
        <taxon>Actinomycetes</taxon>
        <taxon>Pseudonocardiales</taxon>
        <taxon>Pseudonocardiaceae</taxon>
        <taxon>Amycolatopsis</taxon>
    </lineage>
</organism>
<dbReference type="InterPro" id="IPR001845">
    <property type="entry name" value="HTH_ArsR_DNA-bd_dom"/>
</dbReference>
<proteinExistence type="predicted"/>